<evidence type="ECO:0000313" key="5">
    <source>
        <dbReference type="Proteomes" id="UP000547674"/>
    </source>
</evidence>
<dbReference type="GO" id="GO:0004407">
    <property type="term" value="F:histone deacetylase activity"/>
    <property type="evidence" value="ECO:0007669"/>
    <property type="project" value="InterPro"/>
</dbReference>
<dbReference type="Gene3D" id="3.40.800.20">
    <property type="entry name" value="Histone deacetylase domain"/>
    <property type="match status" value="1"/>
</dbReference>
<gene>
    <name evidence="4" type="ORF">HKN21_07995</name>
</gene>
<dbReference type="InterPro" id="IPR037138">
    <property type="entry name" value="His_deacetylse_dom_sf"/>
</dbReference>
<dbReference type="GO" id="GO:0016787">
    <property type="term" value="F:hydrolase activity"/>
    <property type="evidence" value="ECO:0007669"/>
    <property type="project" value="UniProtKB-KW"/>
</dbReference>
<reference evidence="4 5" key="1">
    <citation type="submission" date="2020-03" db="EMBL/GenBank/DDBJ databases">
        <title>Metabolic flexibility allows generalist bacteria to become dominant in a frequently disturbed ecosystem.</title>
        <authorList>
            <person name="Chen Y.-J."/>
            <person name="Leung P.M."/>
            <person name="Bay S.K."/>
            <person name="Hugenholtz P."/>
            <person name="Kessler A.J."/>
            <person name="Shelley G."/>
            <person name="Waite D.W."/>
            <person name="Cook P.L."/>
            <person name="Greening C."/>
        </authorList>
    </citation>
    <scope>NUCLEOTIDE SEQUENCE [LARGE SCALE GENOMIC DNA]</scope>
    <source>
        <strain evidence="4">SS_bin_28</strain>
    </source>
</reference>
<name>A0A7Y2E7P9_UNCEI</name>
<evidence type="ECO:0000259" key="3">
    <source>
        <dbReference type="Pfam" id="PF00850"/>
    </source>
</evidence>
<dbReference type="InterPro" id="IPR044150">
    <property type="entry name" value="HDAC_classIV"/>
</dbReference>
<proteinExistence type="inferred from homology"/>
<feature type="domain" description="Histone deacetylase" evidence="3">
    <location>
        <begin position="21"/>
        <end position="279"/>
    </location>
</feature>
<dbReference type="InterPro" id="IPR023696">
    <property type="entry name" value="Ureohydrolase_dom_sf"/>
</dbReference>
<dbReference type="PANTHER" id="PTHR10625:SF19">
    <property type="entry name" value="HISTONE DEACETYLASE 12"/>
    <property type="match status" value="1"/>
</dbReference>
<keyword evidence="2" id="KW-0378">Hydrolase</keyword>
<dbReference type="EMBL" id="JABDJR010000315">
    <property type="protein sequence ID" value="NNF06686.1"/>
    <property type="molecule type" value="Genomic_DNA"/>
</dbReference>
<evidence type="ECO:0000313" key="4">
    <source>
        <dbReference type="EMBL" id="NNF06686.1"/>
    </source>
</evidence>
<comment type="similarity">
    <text evidence="1">Belongs to the histone deacetylase family.</text>
</comment>
<dbReference type="Pfam" id="PF00850">
    <property type="entry name" value="Hist_deacetyl"/>
    <property type="match status" value="1"/>
</dbReference>
<dbReference type="Proteomes" id="UP000547674">
    <property type="component" value="Unassembled WGS sequence"/>
</dbReference>
<accession>A0A7Y2E7P9</accession>
<evidence type="ECO:0000256" key="2">
    <source>
        <dbReference type="ARBA" id="ARBA00022801"/>
    </source>
</evidence>
<sequence length="298" mass="33145">MRAFHTDEFLLPLPPEHRFPMDKYPRLREWVTKNEPSIQLNTPPAAEVDDLCLVHEPDYVDRVLKGQLDTKEVRAIGFPWSPHLVNRSLRSVGATVAASRISQEEGVAVNLAGGTHHAFSNRGEGYCVFNDCAVATRVLQTQCGVERVLIWDCDVHQGNGTANIFAQDASVFTCSFHGEKNYPFTKEESDLDIALPDEANDEVYLGRLREHLPRVLREFKPQHVLYLSGADPYSGDRLGRLGLSKAGLAVRDRFVFESVVGLGIPITVCMGGGYAEAVEDIVEIHGRTVLEAFAAWCR</sequence>
<comment type="caution">
    <text evidence="4">The sequence shown here is derived from an EMBL/GenBank/DDBJ whole genome shotgun (WGS) entry which is preliminary data.</text>
</comment>
<dbReference type="SUPFAM" id="SSF52768">
    <property type="entry name" value="Arginase/deacetylase"/>
    <property type="match status" value="1"/>
</dbReference>
<dbReference type="CDD" id="cd09993">
    <property type="entry name" value="HDAC_classIV"/>
    <property type="match status" value="1"/>
</dbReference>
<dbReference type="InterPro" id="IPR023801">
    <property type="entry name" value="His_deacetylse_dom"/>
</dbReference>
<organism evidence="4 5">
    <name type="scientific">Eiseniibacteriota bacterium</name>
    <dbReference type="NCBI Taxonomy" id="2212470"/>
    <lineage>
        <taxon>Bacteria</taxon>
        <taxon>Candidatus Eiseniibacteriota</taxon>
    </lineage>
</organism>
<evidence type="ECO:0000256" key="1">
    <source>
        <dbReference type="ARBA" id="ARBA00005947"/>
    </source>
</evidence>
<dbReference type="PANTHER" id="PTHR10625">
    <property type="entry name" value="HISTONE DEACETYLASE HDAC1-RELATED"/>
    <property type="match status" value="1"/>
</dbReference>
<dbReference type="InterPro" id="IPR000286">
    <property type="entry name" value="HDACs"/>
</dbReference>
<dbReference type="PRINTS" id="PR01270">
    <property type="entry name" value="HDASUPER"/>
</dbReference>
<dbReference type="AlphaFoldDB" id="A0A7Y2E7P9"/>
<dbReference type="GO" id="GO:0040029">
    <property type="term" value="P:epigenetic regulation of gene expression"/>
    <property type="evidence" value="ECO:0007669"/>
    <property type="project" value="TreeGrafter"/>
</dbReference>
<protein>
    <submittedName>
        <fullName evidence="4">Histone deacetylase</fullName>
    </submittedName>
</protein>